<organism evidence="1 2">
    <name type="scientific">Staurois parvus</name>
    <dbReference type="NCBI Taxonomy" id="386267"/>
    <lineage>
        <taxon>Eukaryota</taxon>
        <taxon>Metazoa</taxon>
        <taxon>Chordata</taxon>
        <taxon>Craniata</taxon>
        <taxon>Vertebrata</taxon>
        <taxon>Euteleostomi</taxon>
        <taxon>Amphibia</taxon>
        <taxon>Batrachia</taxon>
        <taxon>Anura</taxon>
        <taxon>Neobatrachia</taxon>
        <taxon>Ranoidea</taxon>
        <taxon>Ranidae</taxon>
        <taxon>Staurois</taxon>
    </lineage>
</organism>
<sequence length="44" mass="4538">MFPYCPGGPMRCQSAPAVLPSSATHQCPAVPPVSATHQCQLISA</sequence>
<protein>
    <submittedName>
        <fullName evidence="1">Uncharacterized protein</fullName>
    </submittedName>
</protein>
<dbReference type="EMBL" id="CATNWA010014512">
    <property type="protein sequence ID" value="CAI9572679.1"/>
    <property type="molecule type" value="Genomic_DNA"/>
</dbReference>
<reference evidence="1" key="1">
    <citation type="submission" date="2023-05" db="EMBL/GenBank/DDBJ databases">
        <authorList>
            <person name="Stuckert A."/>
        </authorList>
    </citation>
    <scope>NUCLEOTIDE SEQUENCE</scope>
</reference>
<proteinExistence type="predicted"/>
<gene>
    <name evidence="1" type="ORF">SPARVUS_LOCUS7481025</name>
</gene>
<evidence type="ECO:0000313" key="1">
    <source>
        <dbReference type="EMBL" id="CAI9572679.1"/>
    </source>
</evidence>
<dbReference type="Proteomes" id="UP001162483">
    <property type="component" value="Unassembled WGS sequence"/>
</dbReference>
<feature type="non-terminal residue" evidence="1">
    <location>
        <position position="44"/>
    </location>
</feature>
<keyword evidence="2" id="KW-1185">Reference proteome</keyword>
<name>A0ABN9DJE3_9NEOB</name>
<comment type="caution">
    <text evidence="1">The sequence shown here is derived from an EMBL/GenBank/DDBJ whole genome shotgun (WGS) entry which is preliminary data.</text>
</comment>
<evidence type="ECO:0000313" key="2">
    <source>
        <dbReference type="Proteomes" id="UP001162483"/>
    </source>
</evidence>
<accession>A0ABN9DJE3</accession>